<evidence type="ECO:0000256" key="1">
    <source>
        <dbReference type="SAM" id="MobiDB-lite"/>
    </source>
</evidence>
<reference evidence="2" key="1">
    <citation type="journal article" date="2020" name="Stud. Mycol.">
        <title>101 Dothideomycetes genomes: a test case for predicting lifestyles and emergence of pathogens.</title>
        <authorList>
            <person name="Haridas S."/>
            <person name="Albert R."/>
            <person name="Binder M."/>
            <person name="Bloem J."/>
            <person name="Labutti K."/>
            <person name="Salamov A."/>
            <person name="Andreopoulos B."/>
            <person name="Baker S."/>
            <person name="Barry K."/>
            <person name="Bills G."/>
            <person name="Bluhm B."/>
            <person name="Cannon C."/>
            <person name="Castanera R."/>
            <person name="Culley D."/>
            <person name="Daum C."/>
            <person name="Ezra D."/>
            <person name="Gonzalez J."/>
            <person name="Henrissat B."/>
            <person name="Kuo A."/>
            <person name="Liang C."/>
            <person name="Lipzen A."/>
            <person name="Lutzoni F."/>
            <person name="Magnuson J."/>
            <person name="Mondo S."/>
            <person name="Nolan M."/>
            <person name="Ohm R."/>
            <person name="Pangilinan J."/>
            <person name="Park H.-J."/>
            <person name="Ramirez L."/>
            <person name="Alfaro M."/>
            <person name="Sun H."/>
            <person name="Tritt A."/>
            <person name="Yoshinaga Y."/>
            <person name="Zwiers L.-H."/>
            <person name="Turgeon B."/>
            <person name="Goodwin S."/>
            <person name="Spatafora J."/>
            <person name="Crous P."/>
            <person name="Grigoriev I."/>
        </authorList>
    </citation>
    <scope>NUCLEOTIDE SEQUENCE</scope>
    <source>
        <strain evidence="2">CBS 161.51</strain>
    </source>
</reference>
<proteinExistence type="predicted"/>
<organism evidence="2 3">
    <name type="scientific">Clathrospora elynae</name>
    <dbReference type="NCBI Taxonomy" id="706981"/>
    <lineage>
        <taxon>Eukaryota</taxon>
        <taxon>Fungi</taxon>
        <taxon>Dikarya</taxon>
        <taxon>Ascomycota</taxon>
        <taxon>Pezizomycotina</taxon>
        <taxon>Dothideomycetes</taxon>
        <taxon>Pleosporomycetidae</taxon>
        <taxon>Pleosporales</taxon>
        <taxon>Diademaceae</taxon>
        <taxon>Clathrospora</taxon>
    </lineage>
</organism>
<dbReference type="AlphaFoldDB" id="A0A6A5S7T1"/>
<dbReference type="OrthoDB" id="4725912at2759"/>
<gene>
    <name evidence="2" type="ORF">EJ02DRAFT_358472</name>
</gene>
<evidence type="ECO:0000313" key="3">
    <source>
        <dbReference type="Proteomes" id="UP000800038"/>
    </source>
</evidence>
<dbReference type="EMBL" id="ML976173">
    <property type="protein sequence ID" value="KAF1936721.1"/>
    <property type="molecule type" value="Genomic_DNA"/>
</dbReference>
<keyword evidence="3" id="KW-1185">Reference proteome</keyword>
<name>A0A6A5S7T1_9PLEO</name>
<evidence type="ECO:0000313" key="2">
    <source>
        <dbReference type="EMBL" id="KAF1936721.1"/>
    </source>
</evidence>
<protein>
    <submittedName>
        <fullName evidence="2">Uncharacterized protein</fullName>
    </submittedName>
</protein>
<accession>A0A6A5S7T1</accession>
<dbReference type="Proteomes" id="UP000800038">
    <property type="component" value="Unassembled WGS sequence"/>
</dbReference>
<sequence length="230" mass="25699">MQPDTSVSTISAQGLTLQVDFAWSKFCNIINEKAADGHLTPLYIQHFHLTKPQLRFESAAKKSNIATGVIQSFSIGGKCTIRGREIILKPLKRWKAQYNYLSHALTSKTNPDPVPVSWIAKSGMKTWDFLCVNSVTQEPIAKFGINNWSLKQVGNFHFEKSKGEVTEEVRDEVVVTGITMLYIMMVRMQNPLQLLGAVFAKPGKVEDDGSSAEGTELRERDEGEGKIKRP</sequence>
<feature type="region of interest" description="Disordered" evidence="1">
    <location>
        <begin position="203"/>
        <end position="230"/>
    </location>
</feature>
<feature type="compositionally biased region" description="Basic and acidic residues" evidence="1">
    <location>
        <begin position="215"/>
        <end position="230"/>
    </location>
</feature>